<dbReference type="InterPro" id="IPR006578">
    <property type="entry name" value="MADF-dom"/>
</dbReference>
<dbReference type="Proteomes" id="UP001153269">
    <property type="component" value="Unassembled WGS sequence"/>
</dbReference>
<dbReference type="Pfam" id="PF10545">
    <property type="entry name" value="MADF_DNA_bdg"/>
    <property type="match status" value="1"/>
</dbReference>
<evidence type="ECO:0000313" key="3">
    <source>
        <dbReference type="EMBL" id="CAB1415096.1"/>
    </source>
</evidence>
<evidence type="ECO:0000313" key="4">
    <source>
        <dbReference type="Proteomes" id="UP001153269"/>
    </source>
</evidence>
<proteinExistence type="predicted"/>
<reference evidence="3" key="1">
    <citation type="submission" date="2020-03" db="EMBL/GenBank/DDBJ databases">
        <authorList>
            <person name="Weist P."/>
        </authorList>
    </citation>
    <scope>NUCLEOTIDE SEQUENCE</scope>
</reference>
<dbReference type="AlphaFoldDB" id="A0A9N7Y719"/>
<keyword evidence="4" id="KW-1185">Reference proteome</keyword>
<sequence>MDQIEERLAEEVRKYDHLYNWSLTEYKNTQMACNSWKDISANVGLQVDEALTCQLSLRTPPRPSERSHAATPPHPVNSPLQGRGQWRREWPSPSDFFLYVAVGTKSLDTPALHCL</sequence>
<evidence type="ECO:0000259" key="2">
    <source>
        <dbReference type="Pfam" id="PF10545"/>
    </source>
</evidence>
<protein>
    <recommendedName>
        <fullName evidence="2">MADF domain-containing protein</fullName>
    </recommendedName>
</protein>
<feature type="region of interest" description="Disordered" evidence="1">
    <location>
        <begin position="56"/>
        <end position="87"/>
    </location>
</feature>
<name>A0A9N7Y719_PLEPL</name>
<evidence type="ECO:0000256" key="1">
    <source>
        <dbReference type="SAM" id="MobiDB-lite"/>
    </source>
</evidence>
<gene>
    <name evidence="3" type="ORF">PLEPLA_LOCUS2809</name>
</gene>
<accession>A0A9N7Y719</accession>
<organism evidence="3 4">
    <name type="scientific">Pleuronectes platessa</name>
    <name type="common">European plaice</name>
    <dbReference type="NCBI Taxonomy" id="8262"/>
    <lineage>
        <taxon>Eukaryota</taxon>
        <taxon>Metazoa</taxon>
        <taxon>Chordata</taxon>
        <taxon>Craniata</taxon>
        <taxon>Vertebrata</taxon>
        <taxon>Euteleostomi</taxon>
        <taxon>Actinopterygii</taxon>
        <taxon>Neopterygii</taxon>
        <taxon>Teleostei</taxon>
        <taxon>Neoteleostei</taxon>
        <taxon>Acanthomorphata</taxon>
        <taxon>Carangaria</taxon>
        <taxon>Pleuronectiformes</taxon>
        <taxon>Pleuronectoidei</taxon>
        <taxon>Pleuronectidae</taxon>
        <taxon>Pleuronectes</taxon>
    </lineage>
</organism>
<dbReference type="EMBL" id="CADEAL010000137">
    <property type="protein sequence ID" value="CAB1415096.1"/>
    <property type="molecule type" value="Genomic_DNA"/>
</dbReference>
<feature type="domain" description="MADF" evidence="2">
    <location>
        <begin position="8"/>
        <end position="58"/>
    </location>
</feature>
<comment type="caution">
    <text evidence="3">The sequence shown here is derived from an EMBL/GenBank/DDBJ whole genome shotgun (WGS) entry which is preliminary data.</text>
</comment>